<dbReference type="SUPFAM" id="SSF52172">
    <property type="entry name" value="CheY-like"/>
    <property type="match status" value="1"/>
</dbReference>
<organism evidence="6 7">
    <name type="scientific">Leucobacter luti</name>
    <dbReference type="NCBI Taxonomy" id="340320"/>
    <lineage>
        <taxon>Bacteria</taxon>
        <taxon>Bacillati</taxon>
        <taxon>Actinomycetota</taxon>
        <taxon>Actinomycetes</taxon>
        <taxon>Micrococcales</taxon>
        <taxon>Microbacteriaceae</taxon>
        <taxon>Leucobacter</taxon>
    </lineage>
</organism>
<dbReference type="SUPFAM" id="SSF46894">
    <property type="entry name" value="C-terminal effector domain of the bipartite response regulators"/>
    <property type="match status" value="1"/>
</dbReference>
<gene>
    <name evidence="6" type="ORF">EDF62_0040</name>
</gene>
<dbReference type="InterPro" id="IPR016032">
    <property type="entry name" value="Sig_transdc_resp-reg_C-effctor"/>
</dbReference>
<proteinExistence type="predicted"/>
<keyword evidence="7" id="KW-1185">Reference proteome</keyword>
<dbReference type="InterPro" id="IPR001789">
    <property type="entry name" value="Sig_transdc_resp-reg_receiver"/>
</dbReference>
<protein>
    <submittedName>
        <fullName evidence="6">LuxR family two component transcriptional regulator</fullName>
    </submittedName>
</protein>
<dbReference type="InterPro" id="IPR000792">
    <property type="entry name" value="Tscrpt_reg_LuxR_C"/>
</dbReference>
<dbReference type="PANTHER" id="PTHR43214">
    <property type="entry name" value="TWO-COMPONENT RESPONSE REGULATOR"/>
    <property type="match status" value="1"/>
</dbReference>
<keyword evidence="1 3" id="KW-0597">Phosphoprotein</keyword>
<dbReference type="InterPro" id="IPR011006">
    <property type="entry name" value="CheY-like_superfamily"/>
</dbReference>
<accession>A0A4R6S669</accession>
<dbReference type="RefSeq" id="WP_243735946.1">
    <property type="nucleotide sequence ID" value="NZ_SNYA01000001.1"/>
</dbReference>
<name>A0A4R6S669_9MICO</name>
<keyword evidence="2" id="KW-0238">DNA-binding</keyword>
<evidence type="ECO:0000313" key="7">
    <source>
        <dbReference type="Proteomes" id="UP000295601"/>
    </source>
</evidence>
<dbReference type="Gene3D" id="3.40.50.2300">
    <property type="match status" value="1"/>
</dbReference>
<dbReference type="SMART" id="SM00448">
    <property type="entry name" value="REC"/>
    <property type="match status" value="1"/>
</dbReference>
<dbReference type="PRINTS" id="PR00038">
    <property type="entry name" value="HTHLUXR"/>
</dbReference>
<evidence type="ECO:0000313" key="6">
    <source>
        <dbReference type="EMBL" id="TDP95359.1"/>
    </source>
</evidence>
<evidence type="ECO:0000256" key="2">
    <source>
        <dbReference type="ARBA" id="ARBA00023125"/>
    </source>
</evidence>
<dbReference type="PANTHER" id="PTHR43214:SF43">
    <property type="entry name" value="TWO-COMPONENT RESPONSE REGULATOR"/>
    <property type="match status" value="1"/>
</dbReference>
<dbReference type="CDD" id="cd17535">
    <property type="entry name" value="REC_NarL-like"/>
    <property type="match status" value="1"/>
</dbReference>
<dbReference type="EMBL" id="SNYA01000001">
    <property type="protein sequence ID" value="TDP95359.1"/>
    <property type="molecule type" value="Genomic_DNA"/>
</dbReference>
<dbReference type="Proteomes" id="UP000295601">
    <property type="component" value="Unassembled WGS sequence"/>
</dbReference>
<dbReference type="InterPro" id="IPR058245">
    <property type="entry name" value="NreC/VraR/RcsB-like_REC"/>
</dbReference>
<dbReference type="PROSITE" id="PS00622">
    <property type="entry name" value="HTH_LUXR_1"/>
    <property type="match status" value="1"/>
</dbReference>
<dbReference type="CDD" id="cd06170">
    <property type="entry name" value="LuxR_C_like"/>
    <property type="match status" value="1"/>
</dbReference>
<evidence type="ECO:0000256" key="3">
    <source>
        <dbReference type="PROSITE-ProRule" id="PRU00169"/>
    </source>
</evidence>
<feature type="domain" description="HTH luxR-type" evidence="4">
    <location>
        <begin position="145"/>
        <end position="210"/>
    </location>
</feature>
<dbReference type="GO" id="GO:0003677">
    <property type="term" value="F:DNA binding"/>
    <property type="evidence" value="ECO:0007669"/>
    <property type="project" value="UniProtKB-KW"/>
</dbReference>
<dbReference type="Pfam" id="PF00196">
    <property type="entry name" value="GerE"/>
    <property type="match status" value="1"/>
</dbReference>
<dbReference type="PROSITE" id="PS50110">
    <property type="entry name" value="RESPONSE_REGULATORY"/>
    <property type="match status" value="1"/>
</dbReference>
<feature type="domain" description="Response regulatory" evidence="5">
    <location>
        <begin position="5"/>
        <end position="121"/>
    </location>
</feature>
<reference evidence="6 7" key="1">
    <citation type="submission" date="2019-03" db="EMBL/GenBank/DDBJ databases">
        <title>Genomic analyses of the natural microbiome of Caenorhabditis elegans.</title>
        <authorList>
            <person name="Samuel B."/>
        </authorList>
    </citation>
    <scope>NUCLEOTIDE SEQUENCE [LARGE SCALE GENOMIC DNA]</scope>
    <source>
        <strain evidence="6 7">JUb18</strain>
    </source>
</reference>
<comment type="caution">
    <text evidence="6">The sequence shown here is derived from an EMBL/GenBank/DDBJ whole genome shotgun (WGS) entry which is preliminary data.</text>
</comment>
<sequence length="215" mass="23158">MNQIRVLIADDEALVRHALRIFLSQSERVEIVAEAANGVEAVEMAVALRPDVALIDIRMPLMNGIEAIQAICTQVPSAKVMAVTTFSSRPHVIAALKAGATSYILKETNPETVVRAVIDLHEGRATLSPEVTEVLVATISGIGRNNPTKPELSDRELAVLEQLALGKSNGEIAEALFVAEATVKSAVGSILRKWGLRDRTQVLIQAVREGLILIQ</sequence>
<dbReference type="GO" id="GO:0000160">
    <property type="term" value="P:phosphorelay signal transduction system"/>
    <property type="evidence" value="ECO:0007669"/>
    <property type="project" value="InterPro"/>
</dbReference>
<dbReference type="AlphaFoldDB" id="A0A4R6S669"/>
<evidence type="ECO:0000256" key="1">
    <source>
        <dbReference type="ARBA" id="ARBA00022553"/>
    </source>
</evidence>
<evidence type="ECO:0000259" key="5">
    <source>
        <dbReference type="PROSITE" id="PS50110"/>
    </source>
</evidence>
<dbReference type="PROSITE" id="PS50043">
    <property type="entry name" value="HTH_LUXR_2"/>
    <property type="match status" value="1"/>
</dbReference>
<dbReference type="SMART" id="SM00421">
    <property type="entry name" value="HTH_LUXR"/>
    <property type="match status" value="1"/>
</dbReference>
<feature type="modified residue" description="4-aspartylphosphate" evidence="3">
    <location>
        <position position="56"/>
    </location>
</feature>
<dbReference type="GO" id="GO:0006355">
    <property type="term" value="P:regulation of DNA-templated transcription"/>
    <property type="evidence" value="ECO:0007669"/>
    <property type="project" value="InterPro"/>
</dbReference>
<evidence type="ECO:0000259" key="4">
    <source>
        <dbReference type="PROSITE" id="PS50043"/>
    </source>
</evidence>
<dbReference type="Pfam" id="PF00072">
    <property type="entry name" value="Response_reg"/>
    <property type="match status" value="1"/>
</dbReference>
<dbReference type="InterPro" id="IPR039420">
    <property type="entry name" value="WalR-like"/>
</dbReference>